<organism evidence="1 2">
    <name type="scientific">Drosophila navojoa</name>
    <name type="common">Fruit fly</name>
    <dbReference type="NCBI Taxonomy" id="7232"/>
    <lineage>
        <taxon>Eukaryota</taxon>
        <taxon>Metazoa</taxon>
        <taxon>Ecdysozoa</taxon>
        <taxon>Arthropoda</taxon>
        <taxon>Hexapoda</taxon>
        <taxon>Insecta</taxon>
        <taxon>Pterygota</taxon>
        <taxon>Neoptera</taxon>
        <taxon>Endopterygota</taxon>
        <taxon>Diptera</taxon>
        <taxon>Brachycera</taxon>
        <taxon>Muscomorpha</taxon>
        <taxon>Ephydroidea</taxon>
        <taxon>Drosophilidae</taxon>
        <taxon>Drosophila</taxon>
    </lineage>
</organism>
<keyword evidence="2" id="KW-1185">Reference proteome</keyword>
<dbReference type="Proteomes" id="UP000295192">
    <property type="component" value="Unassembled WGS sequence"/>
</dbReference>
<dbReference type="EMBL" id="LSRL02000483">
    <property type="protein sequence ID" value="TDG40785.1"/>
    <property type="molecule type" value="Genomic_DNA"/>
</dbReference>
<sequence>MPDPMDPKLRRVGPQTRFNGQADLACFGCLSAGRVIFSLNQSQALNVLGQPIDNQPRPPSTYAHSAYLGPSAHLPQLAHMWTRV</sequence>
<gene>
    <name evidence="1" type="ORF">AWZ03_012792</name>
</gene>
<evidence type="ECO:0000313" key="2">
    <source>
        <dbReference type="Proteomes" id="UP000295192"/>
    </source>
</evidence>
<protein>
    <submittedName>
        <fullName evidence="1">Uncharacterized protein</fullName>
    </submittedName>
</protein>
<reference evidence="1 2" key="1">
    <citation type="journal article" date="2019" name="J. Hered.">
        <title>An Improved Genome Assembly for Drosophila navojoa, the Basal Species in the mojavensis Cluster.</title>
        <authorList>
            <person name="Vanderlinde T."/>
            <person name="Dupim E.G."/>
            <person name="Nazario-Yepiz N.O."/>
            <person name="Carvalho A.B."/>
        </authorList>
    </citation>
    <scope>NUCLEOTIDE SEQUENCE [LARGE SCALE GENOMIC DNA]</scope>
    <source>
        <strain evidence="1">Navoj_Jal97</strain>
        <tissue evidence="1">Whole organism</tissue>
    </source>
</reference>
<dbReference type="AlphaFoldDB" id="A0A484AYX8"/>
<evidence type="ECO:0000313" key="1">
    <source>
        <dbReference type="EMBL" id="TDG40785.1"/>
    </source>
</evidence>
<comment type="caution">
    <text evidence="1">The sequence shown here is derived from an EMBL/GenBank/DDBJ whole genome shotgun (WGS) entry which is preliminary data.</text>
</comment>
<name>A0A484AYX8_DRONA</name>
<proteinExistence type="predicted"/>
<accession>A0A484AYX8</accession>